<proteinExistence type="predicted"/>
<evidence type="ECO:0000256" key="1">
    <source>
        <dbReference type="SAM" id="SignalP"/>
    </source>
</evidence>
<dbReference type="GeneID" id="89941771"/>
<keyword evidence="3" id="KW-1185">Reference proteome</keyword>
<keyword evidence="1" id="KW-0732">Signal</keyword>
<organism evidence="2 3">
    <name type="scientific">Canariomyces notabilis</name>
    <dbReference type="NCBI Taxonomy" id="2074819"/>
    <lineage>
        <taxon>Eukaryota</taxon>
        <taxon>Fungi</taxon>
        <taxon>Dikarya</taxon>
        <taxon>Ascomycota</taxon>
        <taxon>Pezizomycotina</taxon>
        <taxon>Sordariomycetes</taxon>
        <taxon>Sordariomycetidae</taxon>
        <taxon>Sordariales</taxon>
        <taxon>Chaetomiaceae</taxon>
        <taxon>Canariomyces</taxon>
    </lineage>
</organism>
<feature type="chain" id="PRO_5043033295" description="Ubiquitin 3 binding protein But2 C-terminal domain-containing protein" evidence="1">
    <location>
        <begin position="32"/>
        <end position="188"/>
    </location>
</feature>
<accession>A0AAN6TFQ8</accession>
<evidence type="ECO:0000313" key="3">
    <source>
        <dbReference type="Proteomes" id="UP001302812"/>
    </source>
</evidence>
<reference evidence="2" key="2">
    <citation type="submission" date="2023-05" db="EMBL/GenBank/DDBJ databases">
        <authorList>
            <consortium name="Lawrence Berkeley National Laboratory"/>
            <person name="Steindorff A."/>
            <person name="Hensen N."/>
            <person name="Bonometti L."/>
            <person name="Westerberg I."/>
            <person name="Brannstrom I.O."/>
            <person name="Guillou S."/>
            <person name="Cros-Aarteil S."/>
            <person name="Calhoun S."/>
            <person name="Haridas S."/>
            <person name="Kuo A."/>
            <person name="Mondo S."/>
            <person name="Pangilinan J."/>
            <person name="Riley R."/>
            <person name="Labutti K."/>
            <person name="Andreopoulos B."/>
            <person name="Lipzen A."/>
            <person name="Chen C."/>
            <person name="Yanf M."/>
            <person name="Daum C."/>
            <person name="Ng V."/>
            <person name="Clum A."/>
            <person name="Ohm R."/>
            <person name="Martin F."/>
            <person name="Silar P."/>
            <person name="Natvig D."/>
            <person name="Lalanne C."/>
            <person name="Gautier V."/>
            <person name="Ament-Velasquez S.L."/>
            <person name="Kruys A."/>
            <person name="Hutchinson M.I."/>
            <person name="Powell A.J."/>
            <person name="Barry K."/>
            <person name="Miller A.N."/>
            <person name="Grigoriev I.V."/>
            <person name="Debuchy R."/>
            <person name="Gladieux P."/>
            <person name="Thoren M.H."/>
            <person name="Johannesson H."/>
        </authorList>
    </citation>
    <scope>NUCLEOTIDE SEQUENCE</scope>
    <source>
        <strain evidence="2">CBS 508.74</strain>
    </source>
</reference>
<sequence length="188" mass="20354">MRSLITPTSTLPFRLLLLLVQLVTFGQITTALPLSVPLPTTTMAQRDDTCRYSYPPPFTARINVFNRPDLQLKSTQTVSFSLPPEAHSCTLRVRFPPHWEVYDSSVEAGGPPLPMSIYAVDGPAAGALVGYARFAELPIGGEPTVINSFTCRETMTFRFELGGSGEVGFVTGDDPALGRGGIEMAWGC</sequence>
<dbReference type="Proteomes" id="UP001302812">
    <property type="component" value="Unassembled WGS sequence"/>
</dbReference>
<evidence type="ECO:0008006" key="4">
    <source>
        <dbReference type="Google" id="ProtNLM"/>
    </source>
</evidence>
<dbReference type="RefSeq" id="XP_064671207.1">
    <property type="nucleotide sequence ID" value="XM_064817646.1"/>
</dbReference>
<name>A0AAN6TFQ8_9PEZI</name>
<dbReference type="AlphaFoldDB" id="A0AAN6TFQ8"/>
<evidence type="ECO:0000313" key="2">
    <source>
        <dbReference type="EMBL" id="KAK4113637.1"/>
    </source>
</evidence>
<feature type="signal peptide" evidence="1">
    <location>
        <begin position="1"/>
        <end position="31"/>
    </location>
</feature>
<gene>
    <name evidence="2" type="ORF">N656DRAFT_797495</name>
</gene>
<comment type="caution">
    <text evidence="2">The sequence shown here is derived from an EMBL/GenBank/DDBJ whole genome shotgun (WGS) entry which is preliminary data.</text>
</comment>
<dbReference type="EMBL" id="MU853339">
    <property type="protein sequence ID" value="KAK4113637.1"/>
    <property type="molecule type" value="Genomic_DNA"/>
</dbReference>
<protein>
    <recommendedName>
        <fullName evidence="4">Ubiquitin 3 binding protein But2 C-terminal domain-containing protein</fullName>
    </recommendedName>
</protein>
<reference evidence="2" key="1">
    <citation type="journal article" date="2023" name="Mol. Phylogenet. Evol.">
        <title>Genome-scale phylogeny and comparative genomics of the fungal order Sordariales.</title>
        <authorList>
            <person name="Hensen N."/>
            <person name="Bonometti L."/>
            <person name="Westerberg I."/>
            <person name="Brannstrom I.O."/>
            <person name="Guillou S."/>
            <person name="Cros-Aarteil S."/>
            <person name="Calhoun S."/>
            <person name="Haridas S."/>
            <person name="Kuo A."/>
            <person name="Mondo S."/>
            <person name="Pangilinan J."/>
            <person name="Riley R."/>
            <person name="LaButti K."/>
            <person name="Andreopoulos B."/>
            <person name="Lipzen A."/>
            <person name="Chen C."/>
            <person name="Yan M."/>
            <person name="Daum C."/>
            <person name="Ng V."/>
            <person name="Clum A."/>
            <person name="Steindorff A."/>
            <person name="Ohm R.A."/>
            <person name="Martin F."/>
            <person name="Silar P."/>
            <person name="Natvig D.O."/>
            <person name="Lalanne C."/>
            <person name="Gautier V."/>
            <person name="Ament-Velasquez S.L."/>
            <person name="Kruys A."/>
            <person name="Hutchinson M.I."/>
            <person name="Powell A.J."/>
            <person name="Barry K."/>
            <person name="Miller A.N."/>
            <person name="Grigoriev I.V."/>
            <person name="Debuchy R."/>
            <person name="Gladieux P."/>
            <person name="Hiltunen Thoren M."/>
            <person name="Johannesson H."/>
        </authorList>
    </citation>
    <scope>NUCLEOTIDE SEQUENCE</scope>
    <source>
        <strain evidence="2">CBS 508.74</strain>
    </source>
</reference>